<feature type="chain" id="PRO_5026128100" description="Lipoprotein" evidence="1">
    <location>
        <begin position="24"/>
        <end position="227"/>
    </location>
</feature>
<dbReference type="RefSeq" id="WP_168662291.1">
    <property type="nucleotide sequence ID" value="NZ_CP051180.1"/>
</dbReference>
<keyword evidence="1" id="KW-0732">Signal</keyword>
<organism evidence="2 3">
    <name type="scientific">Ferrimonas lipolytica</name>
    <dbReference type="NCBI Taxonomy" id="2724191"/>
    <lineage>
        <taxon>Bacteria</taxon>
        <taxon>Pseudomonadati</taxon>
        <taxon>Pseudomonadota</taxon>
        <taxon>Gammaproteobacteria</taxon>
        <taxon>Alteromonadales</taxon>
        <taxon>Ferrimonadaceae</taxon>
        <taxon>Ferrimonas</taxon>
    </lineage>
</organism>
<keyword evidence="3" id="KW-1185">Reference proteome</keyword>
<evidence type="ECO:0000313" key="3">
    <source>
        <dbReference type="Proteomes" id="UP000501602"/>
    </source>
</evidence>
<name>A0A6H1UIE7_9GAMM</name>
<accession>A0A6H1UIE7</accession>
<proteinExistence type="predicted"/>
<feature type="signal peptide" evidence="1">
    <location>
        <begin position="1"/>
        <end position="23"/>
    </location>
</feature>
<gene>
    <name evidence="2" type="ORF">HER31_16610</name>
</gene>
<dbReference type="Proteomes" id="UP000501602">
    <property type="component" value="Chromosome"/>
</dbReference>
<evidence type="ECO:0008006" key="4">
    <source>
        <dbReference type="Google" id="ProtNLM"/>
    </source>
</evidence>
<dbReference type="KEGG" id="fes:HER31_16610"/>
<dbReference type="PROSITE" id="PS51257">
    <property type="entry name" value="PROKAR_LIPOPROTEIN"/>
    <property type="match status" value="1"/>
</dbReference>
<dbReference type="EMBL" id="CP051180">
    <property type="protein sequence ID" value="QIZ78380.1"/>
    <property type="molecule type" value="Genomic_DNA"/>
</dbReference>
<evidence type="ECO:0000313" key="2">
    <source>
        <dbReference type="EMBL" id="QIZ78380.1"/>
    </source>
</evidence>
<sequence>MKKLPLVLAMTAALALGGCVSTGDESAAAELSNEQIATMDRFEYTEMVRAEMEAVGFEVTPVHSVLDRGTESVNEVFKHQYELMSEYRTIAENHRDVQSFLHANKDKDAAGLEAAILAFDAQAKTQEEKIAPRLAAYEAANDKIFAKNVELAIEIAEQAYVLSQLMSGGYSQFLTAETATSFTKVGAIKTEWSNIQTRVDLAQKANELIEQDQAVVEIAKQMQTIKL</sequence>
<protein>
    <recommendedName>
        <fullName evidence="4">Lipoprotein</fullName>
    </recommendedName>
</protein>
<reference evidence="2 3" key="1">
    <citation type="submission" date="2020-04" db="EMBL/GenBank/DDBJ databases">
        <title>Ferrimonas sp. S7 isolated from sea water.</title>
        <authorList>
            <person name="Bae S.S."/>
            <person name="Baek K."/>
        </authorList>
    </citation>
    <scope>NUCLEOTIDE SEQUENCE [LARGE SCALE GENOMIC DNA]</scope>
    <source>
        <strain evidence="2 3">S7</strain>
    </source>
</reference>
<dbReference type="AlphaFoldDB" id="A0A6H1UIE7"/>
<evidence type="ECO:0000256" key="1">
    <source>
        <dbReference type="SAM" id="SignalP"/>
    </source>
</evidence>